<keyword evidence="2" id="KW-1185">Reference proteome</keyword>
<accession>A0A094L2Q9</accession>
<feature type="non-terminal residue" evidence="1">
    <location>
        <position position="1"/>
    </location>
</feature>
<reference evidence="1 2" key="1">
    <citation type="submission" date="2014-04" db="EMBL/GenBank/DDBJ databases">
        <title>Genome evolution of avian class.</title>
        <authorList>
            <person name="Zhang G."/>
            <person name="Li C."/>
        </authorList>
    </citation>
    <scope>NUCLEOTIDE SEQUENCE [LARGE SCALE GENOMIC DNA]</scope>
    <source>
        <strain evidence="1">BGI_N338</strain>
    </source>
</reference>
<dbReference type="EMBL" id="KL270074">
    <property type="protein sequence ID" value="KFZ63767.1"/>
    <property type="molecule type" value="Genomic_DNA"/>
</dbReference>
<sequence>LAGGWGGRGEGQWQRIYIKIKGEEGRNSERERARSWLRSETVTF</sequence>
<name>A0A094L2Q9_PODCR</name>
<protein>
    <submittedName>
        <fullName evidence="1">Uncharacterized protein</fullName>
    </submittedName>
</protein>
<evidence type="ECO:0000313" key="1">
    <source>
        <dbReference type="EMBL" id="KFZ63767.1"/>
    </source>
</evidence>
<gene>
    <name evidence="1" type="ORF">N338_07398</name>
</gene>
<proteinExistence type="predicted"/>
<organism evidence="1 2">
    <name type="scientific">Podiceps cristatus</name>
    <name type="common">Great crested grebe</name>
    <dbReference type="NCBI Taxonomy" id="345573"/>
    <lineage>
        <taxon>Eukaryota</taxon>
        <taxon>Metazoa</taxon>
        <taxon>Chordata</taxon>
        <taxon>Craniata</taxon>
        <taxon>Vertebrata</taxon>
        <taxon>Euteleostomi</taxon>
        <taxon>Archelosauria</taxon>
        <taxon>Archosauria</taxon>
        <taxon>Dinosauria</taxon>
        <taxon>Saurischia</taxon>
        <taxon>Theropoda</taxon>
        <taxon>Coelurosauria</taxon>
        <taxon>Aves</taxon>
        <taxon>Neognathae</taxon>
        <taxon>Neoaves</taxon>
        <taxon>Mirandornithes</taxon>
        <taxon>Podicipediformes</taxon>
        <taxon>Podicipedidae</taxon>
        <taxon>Podiceps</taxon>
    </lineage>
</organism>
<dbReference type="Proteomes" id="UP000053854">
    <property type="component" value="Unassembled WGS sequence"/>
</dbReference>
<dbReference type="AlphaFoldDB" id="A0A094L2Q9"/>
<feature type="non-terminal residue" evidence="1">
    <location>
        <position position="44"/>
    </location>
</feature>
<evidence type="ECO:0000313" key="2">
    <source>
        <dbReference type="Proteomes" id="UP000053854"/>
    </source>
</evidence>